<evidence type="ECO:0000313" key="2">
    <source>
        <dbReference type="EMBL" id="KAJ8443227.1"/>
    </source>
</evidence>
<feature type="signal peptide" evidence="1">
    <location>
        <begin position="1"/>
        <end position="19"/>
    </location>
</feature>
<proteinExistence type="predicted"/>
<evidence type="ECO:0000313" key="3">
    <source>
        <dbReference type="Proteomes" id="UP001153076"/>
    </source>
</evidence>
<comment type="caution">
    <text evidence="2">The sequence shown here is derived from an EMBL/GenBank/DDBJ whole genome shotgun (WGS) entry which is preliminary data.</text>
</comment>
<dbReference type="EMBL" id="JAKOGI010000124">
    <property type="protein sequence ID" value="KAJ8443227.1"/>
    <property type="molecule type" value="Genomic_DNA"/>
</dbReference>
<dbReference type="Proteomes" id="UP001153076">
    <property type="component" value="Unassembled WGS sequence"/>
</dbReference>
<gene>
    <name evidence="2" type="ORF">Cgig2_017220</name>
</gene>
<reference evidence="2" key="1">
    <citation type="submission" date="2022-04" db="EMBL/GenBank/DDBJ databases">
        <title>Carnegiea gigantea Genome sequencing and assembly v2.</title>
        <authorList>
            <person name="Copetti D."/>
            <person name="Sanderson M.J."/>
            <person name="Burquez A."/>
            <person name="Wojciechowski M.F."/>
        </authorList>
    </citation>
    <scope>NUCLEOTIDE SEQUENCE</scope>
    <source>
        <strain evidence="2">SGP5-SGP5p</strain>
        <tissue evidence="2">Aerial part</tissue>
    </source>
</reference>
<keyword evidence="3" id="KW-1185">Reference proteome</keyword>
<evidence type="ECO:0000256" key="1">
    <source>
        <dbReference type="SAM" id="SignalP"/>
    </source>
</evidence>
<keyword evidence="1" id="KW-0732">Signal</keyword>
<organism evidence="2 3">
    <name type="scientific">Carnegiea gigantea</name>
    <dbReference type="NCBI Taxonomy" id="171969"/>
    <lineage>
        <taxon>Eukaryota</taxon>
        <taxon>Viridiplantae</taxon>
        <taxon>Streptophyta</taxon>
        <taxon>Embryophyta</taxon>
        <taxon>Tracheophyta</taxon>
        <taxon>Spermatophyta</taxon>
        <taxon>Magnoliopsida</taxon>
        <taxon>eudicotyledons</taxon>
        <taxon>Gunneridae</taxon>
        <taxon>Pentapetalae</taxon>
        <taxon>Caryophyllales</taxon>
        <taxon>Cactineae</taxon>
        <taxon>Cactaceae</taxon>
        <taxon>Cactoideae</taxon>
        <taxon>Echinocereeae</taxon>
        <taxon>Carnegiea</taxon>
    </lineage>
</organism>
<accession>A0A9Q1KHA4</accession>
<protein>
    <submittedName>
        <fullName evidence="2">Uncharacterized protein</fullName>
    </submittedName>
</protein>
<name>A0A9Q1KHA4_9CARY</name>
<dbReference type="AlphaFoldDB" id="A0A9Q1KHA4"/>
<sequence>MNLSLQNLLLTVRVRTVFFVSCCDFFEFSVFVRGEAGLEIGVLGNGRYVTVKVSRELGGGRVENPTLVDDYKQIGNNRITYMGGSKKCIEVKERMELEELRGGVDVRIVFKGNDEHGYLYVGGNHVLKRQAQKAGASCERQTYTYDHGVVYTISGRNGTTDIIGCLLRTLLMSTSSNLDAGKYCSGHLPCSPNGSDKLTLVNRAFKRVNPLVVQKLVPLL</sequence>
<feature type="chain" id="PRO_5040293713" evidence="1">
    <location>
        <begin position="20"/>
        <end position="220"/>
    </location>
</feature>